<name>A0A9Q0XSC3_9SAUR</name>
<organism evidence="3 4">
    <name type="scientific">Phrynocephalus forsythii</name>
    <dbReference type="NCBI Taxonomy" id="171643"/>
    <lineage>
        <taxon>Eukaryota</taxon>
        <taxon>Metazoa</taxon>
        <taxon>Chordata</taxon>
        <taxon>Craniata</taxon>
        <taxon>Vertebrata</taxon>
        <taxon>Euteleostomi</taxon>
        <taxon>Lepidosauria</taxon>
        <taxon>Squamata</taxon>
        <taxon>Bifurcata</taxon>
        <taxon>Unidentata</taxon>
        <taxon>Episquamata</taxon>
        <taxon>Toxicofera</taxon>
        <taxon>Iguania</taxon>
        <taxon>Acrodonta</taxon>
        <taxon>Agamidae</taxon>
        <taxon>Agaminae</taxon>
        <taxon>Phrynocephalus</taxon>
    </lineage>
</organism>
<dbReference type="InterPro" id="IPR036892">
    <property type="entry name" value="L27_dom_sf"/>
</dbReference>
<dbReference type="PROSITE" id="PS51022">
    <property type="entry name" value="L27"/>
    <property type="match status" value="1"/>
</dbReference>
<feature type="domain" description="L27" evidence="2">
    <location>
        <begin position="34"/>
        <end position="94"/>
    </location>
</feature>
<dbReference type="SMART" id="SM00569">
    <property type="entry name" value="L27"/>
    <property type="match status" value="1"/>
</dbReference>
<dbReference type="Gene3D" id="1.10.287.470">
    <property type="entry name" value="Helix hairpin bin"/>
    <property type="match status" value="1"/>
</dbReference>
<feature type="region of interest" description="Disordered" evidence="1">
    <location>
        <begin position="122"/>
        <end position="164"/>
    </location>
</feature>
<dbReference type="Pfam" id="PF10608">
    <property type="entry name" value="MAGUK_N_PEST"/>
    <property type="match status" value="1"/>
</dbReference>
<sequence length="200" mass="21861">MVSSASTIEALLLNRAAGLPARTLGFRTAGGRQTTGDTDRALRLLEGYRAHLRPAEDRQLRSSVERVIGIFQSSLFQALLDIQEFYEVTLLDNPKSVDRSKPIDLVQPVNTWDFSSLPSTAVTSETLPSAPSPAAEKYRCPDEDTPSLAHSSSSHQATSEGADPELVQVSEKNLSQIENIHGLVSHARISPVKANPLRFW</sequence>
<dbReference type="Pfam" id="PF09058">
    <property type="entry name" value="L27_1"/>
    <property type="match status" value="1"/>
</dbReference>
<evidence type="ECO:0000313" key="3">
    <source>
        <dbReference type="EMBL" id="KAJ7324427.1"/>
    </source>
</evidence>
<dbReference type="InterPro" id="IPR015143">
    <property type="entry name" value="L27_1"/>
</dbReference>
<reference evidence="3" key="1">
    <citation type="journal article" date="2023" name="DNA Res.">
        <title>Chromosome-level genome assembly of Phrynocephalus forsythii using third-generation DNA sequencing and Hi-C analysis.</title>
        <authorList>
            <person name="Qi Y."/>
            <person name="Zhao W."/>
            <person name="Zhao Y."/>
            <person name="Niu C."/>
            <person name="Cao S."/>
            <person name="Zhang Y."/>
        </authorList>
    </citation>
    <scope>NUCLEOTIDE SEQUENCE</scope>
    <source>
        <tissue evidence="3">Muscle</tissue>
    </source>
</reference>
<comment type="caution">
    <text evidence="3">The sequence shown here is derived from an EMBL/GenBank/DDBJ whole genome shotgun (WGS) entry which is preliminary data.</text>
</comment>
<dbReference type="AlphaFoldDB" id="A0A9Q0XSC3"/>
<dbReference type="OrthoDB" id="78824at2759"/>
<evidence type="ECO:0000256" key="1">
    <source>
        <dbReference type="SAM" id="MobiDB-lite"/>
    </source>
</evidence>
<dbReference type="Proteomes" id="UP001142489">
    <property type="component" value="Unassembled WGS sequence"/>
</dbReference>
<proteinExistence type="predicted"/>
<gene>
    <name evidence="3" type="ORF">JRQ81_017447</name>
</gene>
<accession>A0A9Q0XSC3</accession>
<dbReference type="InterPro" id="IPR004172">
    <property type="entry name" value="L27_dom"/>
</dbReference>
<evidence type="ECO:0000259" key="2">
    <source>
        <dbReference type="PROSITE" id="PS51022"/>
    </source>
</evidence>
<dbReference type="InterPro" id="IPR019590">
    <property type="entry name" value="DLG1_PEST_dom"/>
</dbReference>
<dbReference type="SUPFAM" id="SSF101288">
    <property type="entry name" value="L27 domain"/>
    <property type="match status" value="1"/>
</dbReference>
<feature type="compositionally biased region" description="Polar residues" evidence="1">
    <location>
        <begin position="148"/>
        <end position="159"/>
    </location>
</feature>
<keyword evidence="4" id="KW-1185">Reference proteome</keyword>
<dbReference type="EMBL" id="JAPFRF010000008">
    <property type="protein sequence ID" value="KAJ7324427.1"/>
    <property type="molecule type" value="Genomic_DNA"/>
</dbReference>
<protein>
    <recommendedName>
        <fullName evidence="2">L27 domain-containing protein</fullName>
    </recommendedName>
</protein>
<evidence type="ECO:0000313" key="4">
    <source>
        <dbReference type="Proteomes" id="UP001142489"/>
    </source>
</evidence>
<dbReference type="SMART" id="SM01277">
    <property type="entry name" value="MAGUK_N_PEST"/>
    <property type="match status" value="1"/>
</dbReference>